<dbReference type="AlphaFoldDB" id="A0A3D8I1C0"/>
<dbReference type="RefSeq" id="WP_170128401.1">
    <property type="nucleotide sequence ID" value="NZ_NXLR01000042.1"/>
</dbReference>
<keyword evidence="3" id="KW-1185">Reference proteome</keyword>
<dbReference type="Pfam" id="PF00884">
    <property type="entry name" value="Sulfatase"/>
    <property type="match status" value="1"/>
</dbReference>
<dbReference type="InterPro" id="IPR000917">
    <property type="entry name" value="Sulfatase_N"/>
</dbReference>
<name>A0A3D8I1C0_9HELI</name>
<dbReference type="SUPFAM" id="SSF53649">
    <property type="entry name" value="Alkaline phosphatase-like"/>
    <property type="match status" value="1"/>
</dbReference>
<dbReference type="InterPro" id="IPR017850">
    <property type="entry name" value="Alkaline_phosphatase_core_sf"/>
</dbReference>
<feature type="domain" description="Sulfatase N-terminal" evidence="1">
    <location>
        <begin position="75"/>
        <end position="378"/>
    </location>
</feature>
<accession>A0A3D8I1C0</accession>
<evidence type="ECO:0000313" key="3">
    <source>
        <dbReference type="Proteomes" id="UP000256599"/>
    </source>
</evidence>
<evidence type="ECO:0000313" key="2">
    <source>
        <dbReference type="EMBL" id="RDU58796.1"/>
    </source>
</evidence>
<dbReference type="Proteomes" id="UP000256599">
    <property type="component" value="Unassembled WGS sequence"/>
</dbReference>
<reference evidence="2 3" key="1">
    <citation type="submission" date="2018-04" db="EMBL/GenBank/DDBJ databases">
        <title>Novel Campyloabacter and Helicobacter Species and Strains.</title>
        <authorList>
            <person name="Mannion A.J."/>
            <person name="Shen Z."/>
            <person name="Fox J.G."/>
        </authorList>
    </citation>
    <scope>NUCLEOTIDE SEQUENCE [LARGE SCALE GENOMIC DNA]</scope>
    <source>
        <strain evidence="2 3">MIT 98-6070</strain>
    </source>
</reference>
<dbReference type="Gene3D" id="3.40.720.10">
    <property type="entry name" value="Alkaline Phosphatase, subunit A"/>
    <property type="match status" value="1"/>
</dbReference>
<sequence>YLYAFLTFIGSVGFVFFMGKRLKPIMGVLSVSLVVLSGVSLYKILNHSSEYKLDIPVISDKPYEKELFTYAKYEKNIVLFVLDMFSGSHLHAILEEFPELKERFEGFIFFDNTLSTTNSTIHSIGSIIGGEHYAVYNMNAREDNLRESITQAFGLIGDSFVKSGYDVSYFMSVAPKPPQYIQAYNQNIFVVQNLQTYTPYFFSSKPDLAQSFAELLGQARHSNISLLLSVGLFRFSPELFFRPRIYNNGFWLIGDKQMRSVMEAIAFASSLYAFTHLHHIDPQSKPTFKYLHTLMTHLPFDLYYDNGKCSFFREQSVWEEYPHTQKMQYMKEEHIRDYYKHYDTEVCALVYLADYVQWLKDNDIYDNTQIFILSDHSGHDSIGIPEMIVQNEGRPDALFLFKDFESRGKLQVNSDLMTNYDAPSIFCESLSNPCPYVGSNILKAYPEHRAVISTIPTHWDIERHKSNQWILNAIYEVKGNIYEAKNWRDITQEVADGKMRIDNKPH</sequence>
<evidence type="ECO:0000259" key="1">
    <source>
        <dbReference type="Pfam" id="PF00884"/>
    </source>
</evidence>
<feature type="non-terminal residue" evidence="2">
    <location>
        <position position="1"/>
    </location>
</feature>
<dbReference type="EMBL" id="NXLR01000042">
    <property type="protein sequence ID" value="RDU58796.1"/>
    <property type="molecule type" value="Genomic_DNA"/>
</dbReference>
<comment type="caution">
    <text evidence="2">The sequence shown here is derived from an EMBL/GenBank/DDBJ whole genome shotgun (WGS) entry which is preliminary data.</text>
</comment>
<proteinExistence type="predicted"/>
<organism evidence="2 3">
    <name type="scientific">Helicobacter marmotae</name>
    <dbReference type="NCBI Taxonomy" id="152490"/>
    <lineage>
        <taxon>Bacteria</taxon>
        <taxon>Pseudomonadati</taxon>
        <taxon>Campylobacterota</taxon>
        <taxon>Epsilonproteobacteria</taxon>
        <taxon>Campylobacterales</taxon>
        <taxon>Helicobacteraceae</taxon>
        <taxon>Helicobacter</taxon>
    </lineage>
</organism>
<gene>
    <name evidence="2" type="ORF">CQA63_09195</name>
</gene>
<protein>
    <recommendedName>
        <fullName evidence="1">Sulfatase N-terminal domain-containing protein</fullName>
    </recommendedName>
</protein>